<dbReference type="Proteomes" id="UP001595847">
    <property type="component" value="Unassembled WGS sequence"/>
</dbReference>
<dbReference type="PANTHER" id="PTHR48050:SF13">
    <property type="entry name" value="STEROL 3-BETA-GLUCOSYLTRANSFERASE UGT80A2"/>
    <property type="match status" value="1"/>
</dbReference>
<dbReference type="InterPro" id="IPR050426">
    <property type="entry name" value="Glycosyltransferase_28"/>
</dbReference>
<comment type="similarity">
    <text evidence="1">Belongs to the glycosyltransferase 28 family.</text>
</comment>
<accession>A0ABV8FF58</accession>
<evidence type="ECO:0000256" key="2">
    <source>
        <dbReference type="ARBA" id="ARBA00022676"/>
    </source>
</evidence>
<evidence type="ECO:0000259" key="6">
    <source>
        <dbReference type="Pfam" id="PF21036"/>
    </source>
</evidence>
<evidence type="ECO:0000256" key="3">
    <source>
        <dbReference type="ARBA" id="ARBA00022679"/>
    </source>
</evidence>
<keyword evidence="8" id="KW-1185">Reference proteome</keyword>
<dbReference type="NCBIfam" id="TIGR04516">
    <property type="entry name" value="glycosyl_450act"/>
    <property type="match status" value="1"/>
</dbReference>
<feature type="domain" description="Erythromycin biosynthesis protein CIII-like C-terminal" evidence="5">
    <location>
        <begin position="271"/>
        <end position="413"/>
    </location>
</feature>
<evidence type="ECO:0000313" key="7">
    <source>
        <dbReference type="EMBL" id="MFC3994765.1"/>
    </source>
</evidence>
<evidence type="ECO:0000256" key="4">
    <source>
        <dbReference type="ARBA" id="ARBA00023194"/>
    </source>
</evidence>
<name>A0ABV8FF58_9ACTN</name>
<reference evidence="8" key="1">
    <citation type="journal article" date="2019" name="Int. J. Syst. Evol. Microbiol.">
        <title>The Global Catalogue of Microorganisms (GCM) 10K type strain sequencing project: providing services to taxonomists for standard genome sequencing and annotation.</title>
        <authorList>
            <consortium name="The Broad Institute Genomics Platform"/>
            <consortium name="The Broad Institute Genome Sequencing Center for Infectious Disease"/>
            <person name="Wu L."/>
            <person name="Ma J."/>
        </authorList>
    </citation>
    <scope>NUCLEOTIDE SEQUENCE [LARGE SCALE GENOMIC DNA]</scope>
    <source>
        <strain evidence="8">TBRC 1826</strain>
    </source>
</reference>
<dbReference type="EMBL" id="JBHSBH010000003">
    <property type="protein sequence ID" value="MFC3994765.1"/>
    <property type="molecule type" value="Genomic_DNA"/>
</dbReference>
<dbReference type="InterPro" id="IPR010610">
    <property type="entry name" value="EryCIII-like_C"/>
</dbReference>
<protein>
    <submittedName>
        <fullName evidence="7">Activator-dependent family glycosyltransferase</fullName>
    </submittedName>
</protein>
<feature type="domain" description="Erythromycin biosynthesis protein CIII-like N-terminal" evidence="6">
    <location>
        <begin position="22"/>
        <end position="250"/>
    </location>
</feature>
<keyword evidence="3" id="KW-0808">Transferase</keyword>
<dbReference type="CDD" id="cd03784">
    <property type="entry name" value="GT1_Gtf-like"/>
    <property type="match status" value="1"/>
</dbReference>
<dbReference type="Gene3D" id="3.40.50.2000">
    <property type="entry name" value="Glycogen Phosphorylase B"/>
    <property type="match status" value="2"/>
</dbReference>
<keyword evidence="4" id="KW-0045">Antibiotic biosynthesis</keyword>
<dbReference type="RefSeq" id="WP_378529615.1">
    <property type="nucleotide sequence ID" value="NZ_JBHSBH010000003.1"/>
</dbReference>
<evidence type="ECO:0000313" key="8">
    <source>
        <dbReference type="Proteomes" id="UP001595847"/>
    </source>
</evidence>
<dbReference type="InterPro" id="IPR002213">
    <property type="entry name" value="UDP_glucos_trans"/>
</dbReference>
<dbReference type="Pfam" id="PF06722">
    <property type="entry name" value="EryCIII-like_C"/>
    <property type="match status" value="1"/>
</dbReference>
<sequence>MRILFATISVKSHFYGMVPLAWAFRAAGHEVRVASQPELAETIAHTGLPAVAVGGDIEVDDIGEASAAEDDEPVNIFDADPATLGWAQIREGYDVMTNMGVRQINEPMLDGLVEFARAWRPDLVIWEPLTYAGAVAARACGAAHARMLWGLDIWAPVRERFRELRGRQPAGQRSDAFTDWLTQALRRHGCSFDEEAVTGQWTIDPLPAPVRTRSGSRTVPVRYVPFNGPAAVPDWLTAPPERPRVCLTMGLSGREYDGYFSGPSTAAIADVLRTVGALDVELVATLSADQVRAVGEIPDGVRVVDFVPLDALLPTCSAVIHHGGAGSFSTALVNGVPQLLFTKMFDTRLKGDRITALGAGAALPSAGFAAADVGAAVTRMLEDPSFAEGAGRLRDEMLAYPSPAELVPILEKLTRDGRCGG</sequence>
<dbReference type="PANTHER" id="PTHR48050">
    <property type="entry name" value="STEROL 3-BETA-GLUCOSYLTRANSFERASE"/>
    <property type="match status" value="1"/>
</dbReference>
<dbReference type="InterPro" id="IPR030953">
    <property type="entry name" value="Glycosyl_450act"/>
</dbReference>
<gene>
    <name evidence="7" type="ORF">ACFOVU_02485</name>
</gene>
<proteinExistence type="inferred from homology"/>
<dbReference type="Pfam" id="PF21036">
    <property type="entry name" value="EryCIII-like_N"/>
    <property type="match status" value="1"/>
</dbReference>
<dbReference type="SUPFAM" id="SSF53756">
    <property type="entry name" value="UDP-Glycosyltransferase/glycogen phosphorylase"/>
    <property type="match status" value="1"/>
</dbReference>
<evidence type="ECO:0000256" key="1">
    <source>
        <dbReference type="ARBA" id="ARBA00006962"/>
    </source>
</evidence>
<organism evidence="7 8">
    <name type="scientific">Nocardiopsis sediminis</name>
    <dbReference type="NCBI Taxonomy" id="1778267"/>
    <lineage>
        <taxon>Bacteria</taxon>
        <taxon>Bacillati</taxon>
        <taxon>Actinomycetota</taxon>
        <taxon>Actinomycetes</taxon>
        <taxon>Streptosporangiales</taxon>
        <taxon>Nocardiopsidaceae</taxon>
        <taxon>Nocardiopsis</taxon>
    </lineage>
</organism>
<comment type="caution">
    <text evidence="7">The sequence shown here is derived from an EMBL/GenBank/DDBJ whole genome shotgun (WGS) entry which is preliminary data.</text>
</comment>
<evidence type="ECO:0000259" key="5">
    <source>
        <dbReference type="Pfam" id="PF06722"/>
    </source>
</evidence>
<dbReference type="InterPro" id="IPR048284">
    <property type="entry name" value="EryCIII-like_N"/>
</dbReference>
<keyword evidence="2" id="KW-0328">Glycosyltransferase</keyword>